<dbReference type="RefSeq" id="WP_201075644.1">
    <property type="nucleotide sequence ID" value="NZ_CP067420.1"/>
</dbReference>
<comment type="similarity">
    <text evidence="2">Belongs to the zinc-containing alcohol dehydrogenase family.</text>
</comment>
<evidence type="ECO:0000256" key="4">
    <source>
        <dbReference type="ARBA" id="ARBA00022833"/>
    </source>
</evidence>
<dbReference type="EMBL" id="CP067420">
    <property type="protein sequence ID" value="QQP89422.1"/>
    <property type="molecule type" value="Genomic_DNA"/>
</dbReference>
<name>A0ABX7B521_9PROT</name>
<dbReference type="Gene3D" id="3.40.50.720">
    <property type="entry name" value="NAD(P)-binding Rossmann-like Domain"/>
    <property type="match status" value="1"/>
</dbReference>
<proteinExistence type="inferred from homology"/>
<comment type="cofactor">
    <cofactor evidence="1">
        <name>Zn(2+)</name>
        <dbReference type="ChEBI" id="CHEBI:29105"/>
    </cofactor>
</comment>
<dbReference type="CDD" id="cd08255">
    <property type="entry name" value="2-desacetyl-2-hydroxyethyl_bacteriochlorophyllide_like"/>
    <property type="match status" value="1"/>
</dbReference>
<dbReference type="PANTHER" id="PTHR43350">
    <property type="entry name" value="NAD-DEPENDENT ALCOHOL DEHYDROGENASE"/>
    <property type="match status" value="1"/>
</dbReference>
<protein>
    <submittedName>
        <fullName evidence="6">Dehydrogenase</fullName>
    </submittedName>
</protein>
<dbReference type="PANTHER" id="PTHR43350:SF19">
    <property type="entry name" value="D-GULOSIDE 3-DEHYDROGENASE"/>
    <property type="match status" value="1"/>
</dbReference>
<accession>A0ABX7B521</accession>
<keyword evidence="4" id="KW-0862">Zinc</keyword>
<keyword evidence="3" id="KW-0479">Metal-binding</keyword>
<keyword evidence="7" id="KW-1185">Reference proteome</keyword>
<gene>
    <name evidence="6" type="ORF">IGS68_26185</name>
</gene>
<sequence length="340" mass="35723">MADAFPNDPPPATATAFWTVAPGRGELREAPLPAPGPGEVLVRAEVSAVSRGTESLVFQGRVPFELFDSMRCPFQEGDFPGPVKYGYCMVGVVERGPAALAGRRVFCLHPHQDRFVVPADAVVPVPDGVSSDRAALAANMETAVNILWDALPPVGSRIAVIGAGVVGCLTAWLAARIPAARVELIDVNPARAATAETLGVGFALPGAAARDCDIVIHASGNPDGLGTALDIAGFEATVVEASWYGTRPVAAPLGAAFHPRRLRLLSSQVGAVAPAMRARWGYRDRMALALDLLKDPRPDILLTGSCLFADLADIFPKLALTPGDQPATQICHLVRYGGER</sequence>
<dbReference type="InterPro" id="IPR011032">
    <property type="entry name" value="GroES-like_sf"/>
</dbReference>
<evidence type="ECO:0000313" key="6">
    <source>
        <dbReference type="EMBL" id="QQP89422.1"/>
    </source>
</evidence>
<organism evidence="6 7">
    <name type="scientific">Skermanella cutis</name>
    <dbReference type="NCBI Taxonomy" id="2775420"/>
    <lineage>
        <taxon>Bacteria</taxon>
        <taxon>Pseudomonadati</taxon>
        <taxon>Pseudomonadota</taxon>
        <taxon>Alphaproteobacteria</taxon>
        <taxon>Rhodospirillales</taxon>
        <taxon>Azospirillaceae</taxon>
        <taxon>Skermanella</taxon>
    </lineage>
</organism>
<evidence type="ECO:0000256" key="1">
    <source>
        <dbReference type="ARBA" id="ARBA00001947"/>
    </source>
</evidence>
<keyword evidence="5" id="KW-0560">Oxidoreductase</keyword>
<evidence type="ECO:0000256" key="3">
    <source>
        <dbReference type="ARBA" id="ARBA00022723"/>
    </source>
</evidence>
<dbReference type="Gene3D" id="3.90.180.10">
    <property type="entry name" value="Medium-chain alcohol dehydrogenases, catalytic domain"/>
    <property type="match status" value="1"/>
</dbReference>
<dbReference type="SUPFAM" id="SSF50129">
    <property type="entry name" value="GroES-like"/>
    <property type="match status" value="1"/>
</dbReference>
<dbReference type="SUPFAM" id="SSF51735">
    <property type="entry name" value="NAD(P)-binding Rossmann-fold domains"/>
    <property type="match status" value="1"/>
</dbReference>
<dbReference type="InterPro" id="IPR036291">
    <property type="entry name" value="NAD(P)-bd_dom_sf"/>
</dbReference>
<reference evidence="6" key="1">
    <citation type="submission" date="2021-02" db="EMBL/GenBank/DDBJ databases">
        <title>Skermanella TT6 skin isolate.</title>
        <authorList>
            <person name="Lee K."/>
            <person name="Ganzorig M."/>
        </authorList>
    </citation>
    <scope>NUCLEOTIDE SEQUENCE</scope>
    <source>
        <strain evidence="6">TT6</strain>
    </source>
</reference>
<evidence type="ECO:0000256" key="2">
    <source>
        <dbReference type="ARBA" id="ARBA00008072"/>
    </source>
</evidence>
<dbReference type="Proteomes" id="UP000595197">
    <property type="component" value="Chromosome"/>
</dbReference>
<evidence type="ECO:0000256" key="5">
    <source>
        <dbReference type="ARBA" id="ARBA00023002"/>
    </source>
</evidence>
<evidence type="ECO:0000313" key="7">
    <source>
        <dbReference type="Proteomes" id="UP000595197"/>
    </source>
</evidence>